<name>A0A9P8XUC2_9PEZI</name>
<evidence type="ECO:0000313" key="2">
    <source>
        <dbReference type="EMBL" id="KAH7018279.1"/>
    </source>
</evidence>
<dbReference type="InterPro" id="IPR035979">
    <property type="entry name" value="RBD_domain_sf"/>
</dbReference>
<keyword evidence="3" id="KW-1185">Reference proteome</keyword>
<comment type="caution">
    <text evidence="2">The sequence shown here is derived from an EMBL/GenBank/DDBJ whole genome shotgun (WGS) entry which is preliminary data.</text>
</comment>
<dbReference type="GeneID" id="70190796"/>
<sequence>MPSQNTRQFGKPSLWMQRENAEYGGQRSFRNRVVHPIIASEDSDESGGAPLWTPVSAEFSDTTTTLATTDYEILNDNSLQSNRGEPGSGCPPDQRERHQNMASLDVDEPQGGVSSAEPARPLVRHRHTLGSSLNALTAPFIPSIRHKKSHSESLAVNDQNQPMNENASHALVIHNSDLSQTVEHRLRIFANPSEETRKTRSDLLNWLTARGVPHERDLLDPNYLPFVESARHHEPADYAVVQIANIPYGISRAEIGNLVGRNSRRIADPLEGIHIIMTRVDGKTHDAFVEFENMTAAMNVVNRLETRPTSSGLNANTRLGDRHVVVTLSSQSALMEALFPNARGVRWNGSKPQFPLQSKEEPWKHFKGFMTLEELSMLVKHVEFPQRASFSTNCPERPYESYISVLKKFPWDETCYITIHMQHVMYDTAQKLLDFLQDRIGHGESTTCHRLTPQLLKRFVAACLLCPGFTVLQKDNIMVSANLDFSDLAGLPFHQPRFADCWRHQYAICPAPGVPQDVLEFYIGIIREETCSAVRDLPLDDQRQIAARAATTNDYWGYFWLEVGFPPAADNSHYGYEGGGRISAFDRLNLAEAARLEWAAIDRILRRALRPEPHRENAPPLLC</sequence>
<evidence type="ECO:0008006" key="4">
    <source>
        <dbReference type="Google" id="ProtNLM"/>
    </source>
</evidence>
<accession>A0A9P8XUC2</accession>
<dbReference type="AlphaFoldDB" id="A0A9P8XUC2"/>
<evidence type="ECO:0000256" key="1">
    <source>
        <dbReference type="SAM" id="MobiDB-lite"/>
    </source>
</evidence>
<reference evidence="2" key="1">
    <citation type="journal article" date="2021" name="Nat. Commun.">
        <title>Genetic determinants of endophytism in the Arabidopsis root mycobiome.</title>
        <authorList>
            <person name="Mesny F."/>
            <person name="Miyauchi S."/>
            <person name="Thiergart T."/>
            <person name="Pickel B."/>
            <person name="Atanasova L."/>
            <person name="Karlsson M."/>
            <person name="Huettel B."/>
            <person name="Barry K.W."/>
            <person name="Haridas S."/>
            <person name="Chen C."/>
            <person name="Bauer D."/>
            <person name="Andreopoulos W."/>
            <person name="Pangilinan J."/>
            <person name="LaButti K."/>
            <person name="Riley R."/>
            <person name="Lipzen A."/>
            <person name="Clum A."/>
            <person name="Drula E."/>
            <person name="Henrissat B."/>
            <person name="Kohler A."/>
            <person name="Grigoriev I.V."/>
            <person name="Martin F.M."/>
            <person name="Hacquard S."/>
        </authorList>
    </citation>
    <scope>NUCLEOTIDE SEQUENCE</scope>
    <source>
        <strain evidence="2">MPI-CAGE-CH-0230</strain>
    </source>
</reference>
<dbReference type="Proteomes" id="UP000756346">
    <property type="component" value="Unassembled WGS sequence"/>
</dbReference>
<dbReference type="EMBL" id="JAGTJQ010000011">
    <property type="protein sequence ID" value="KAH7018279.1"/>
    <property type="molecule type" value="Genomic_DNA"/>
</dbReference>
<proteinExistence type="predicted"/>
<dbReference type="OrthoDB" id="336240at2759"/>
<feature type="region of interest" description="Disordered" evidence="1">
    <location>
        <begin position="75"/>
        <end position="96"/>
    </location>
</feature>
<evidence type="ECO:0000313" key="3">
    <source>
        <dbReference type="Proteomes" id="UP000756346"/>
    </source>
</evidence>
<dbReference type="InterPro" id="IPR012677">
    <property type="entry name" value="Nucleotide-bd_a/b_plait_sf"/>
</dbReference>
<dbReference type="SUPFAM" id="SSF54928">
    <property type="entry name" value="RNA-binding domain, RBD"/>
    <property type="match status" value="1"/>
</dbReference>
<dbReference type="RefSeq" id="XP_046006546.1">
    <property type="nucleotide sequence ID" value="XM_046161250.1"/>
</dbReference>
<organism evidence="2 3">
    <name type="scientific">Microdochium trichocladiopsis</name>
    <dbReference type="NCBI Taxonomy" id="1682393"/>
    <lineage>
        <taxon>Eukaryota</taxon>
        <taxon>Fungi</taxon>
        <taxon>Dikarya</taxon>
        <taxon>Ascomycota</taxon>
        <taxon>Pezizomycotina</taxon>
        <taxon>Sordariomycetes</taxon>
        <taxon>Xylariomycetidae</taxon>
        <taxon>Xylariales</taxon>
        <taxon>Microdochiaceae</taxon>
        <taxon>Microdochium</taxon>
    </lineage>
</organism>
<dbReference type="Gene3D" id="3.30.70.330">
    <property type="match status" value="1"/>
</dbReference>
<protein>
    <recommendedName>
        <fullName evidence="4">RRM domain-containing protein</fullName>
    </recommendedName>
</protein>
<gene>
    <name evidence="2" type="ORF">B0I36DRAFT_388519</name>
</gene>
<dbReference type="GO" id="GO:0003676">
    <property type="term" value="F:nucleic acid binding"/>
    <property type="evidence" value="ECO:0007669"/>
    <property type="project" value="InterPro"/>
</dbReference>